<feature type="compositionally biased region" description="Basic and acidic residues" evidence="1">
    <location>
        <begin position="171"/>
        <end position="182"/>
    </location>
</feature>
<evidence type="ECO:0000313" key="3">
    <source>
        <dbReference type="Proteomes" id="UP001164743"/>
    </source>
</evidence>
<keyword evidence="3" id="KW-1185">Reference proteome</keyword>
<dbReference type="RefSeq" id="XP_053028250.1">
    <property type="nucleotide sequence ID" value="XM_053164265.1"/>
</dbReference>
<evidence type="ECO:0000313" key="2">
    <source>
        <dbReference type="EMBL" id="WAQ92695.1"/>
    </source>
</evidence>
<reference evidence="2" key="1">
    <citation type="submission" date="2022-10" db="EMBL/GenBank/DDBJ databases">
        <title>Puccinia triticina Genome sequencing and assembly.</title>
        <authorList>
            <person name="Li C."/>
        </authorList>
    </citation>
    <scope>NUCLEOTIDE SEQUENCE</scope>
    <source>
        <strain evidence="2">Pt15</strain>
    </source>
</reference>
<proteinExistence type="predicted"/>
<dbReference type="Proteomes" id="UP001164743">
    <property type="component" value="Chromosome 17A"/>
</dbReference>
<evidence type="ECO:0000256" key="1">
    <source>
        <dbReference type="SAM" id="MobiDB-lite"/>
    </source>
</evidence>
<gene>
    <name evidence="2" type="ORF">PtA15_17A177</name>
</gene>
<feature type="compositionally biased region" description="Low complexity" evidence="1">
    <location>
        <begin position="61"/>
        <end position="76"/>
    </location>
</feature>
<sequence>MALARNYRPSLVQILALRDPDLPRHRPTDPFRTAAQNLKQGEPLDFDGAHAAHVLNRMMSSTPATTPTTAPTTMAAGSEPVPPPHAPSCLTAARSESLDDALGRSLALHLEQQLGLHNPPAARLTTINSVGPLPACLLLIPPPTDFVSVGTGAPNTQGHRLGVNQPLADGLDAHRPARADPRRRCRPPPSPSTTTVGDETDSERLQTLCKNLKSKNTLLSDSAGDHFRTIRKLDTDVSSEILPLPPLSSPTSSNAVACPVPLAISPRAPGCALPHKTPHHPHPTKVFR</sequence>
<feature type="region of interest" description="Disordered" evidence="1">
    <location>
        <begin position="150"/>
        <end position="203"/>
    </location>
</feature>
<dbReference type="GeneID" id="77805160"/>
<protein>
    <submittedName>
        <fullName evidence="2">Uncharacterized protein</fullName>
    </submittedName>
</protein>
<name>A0ABY7D640_9BASI</name>
<organism evidence="2 3">
    <name type="scientific">Puccinia triticina</name>
    <dbReference type="NCBI Taxonomy" id="208348"/>
    <lineage>
        <taxon>Eukaryota</taxon>
        <taxon>Fungi</taxon>
        <taxon>Dikarya</taxon>
        <taxon>Basidiomycota</taxon>
        <taxon>Pucciniomycotina</taxon>
        <taxon>Pucciniomycetes</taxon>
        <taxon>Pucciniales</taxon>
        <taxon>Pucciniaceae</taxon>
        <taxon>Puccinia</taxon>
    </lineage>
</organism>
<dbReference type="EMBL" id="CP110437">
    <property type="protein sequence ID" value="WAQ92695.1"/>
    <property type="molecule type" value="Genomic_DNA"/>
</dbReference>
<accession>A0ABY7D640</accession>
<feature type="region of interest" description="Disordered" evidence="1">
    <location>
        <begin position="61"/>
        <end position="87"/>
    </location>
</feature>